<evidence type="ECO:0000256" key="1">
    <source>
        <dbReference type="SAM" id="Phobius"/>
    </source>
</evidence>
<protein>
    <submittedName>
        <fullName evidence="2">Uncharacterized protein</fullName>
    </submittedName>
</protein>
<keyword evidence="1" id="KW-1133">Transmembrane helix</keyword>
<proteinExistence type="predicted"/>
<keyword evidence="1" id="KW-0472">Membrane</keyword>
<comment type="caution">
    <text evidence="2">The sequence shown here is derived from an EMBL/GenBank/DDBJ whole genome shotgun (WGS) entry which is preliminary data.</text>
</comment>
<evidence type="ECO:0000313" key="2">
    <source>
        <dbReference type="EMBL" id="KAE9539841.1"/>
    </source>
</evidence>
<accession>A0A6G0TVW9</accession>
<feature type="transmembrane region" description="Helical" evidence="1">
    <location>
        <begin position="44"/>
        <end position="63"/>
    </location>
</feature>
<sequence>MYIEVRYILFVKHEFSIHNVVLFISIILFFFLNIIKFGKEYTTLLFWFSTGVVTNVYLNYFMLTSAGTFVRNNSSNIKYISFNLIQNTFKSLSKSSRNLIRVLKFFKSVLDLILASSAQKSYFYKNIRFSEVINALIDFNAGVTTSVLHTSSAYVILPKDKYSSRKRFTEFVFVDTEDTNASFNLVMSIDKKE</sequence>
<keyword evidence="1" id="KW-0812">Transmembrane</keyword>
<feature type="transmembrane region" description="Helical" evidence="1">
    <location>
        <begin position="20"/>
        <end position="38"/>
    </location>
</feature>
<name>A0A6G0TVW9_APHGL</name>
<reference evidence="2 3" key="1">
    <citation type="submission" date="2019-08" db="EMBL/GenBank/DDBJ databases">
        <title>The genome of the soybean aphid Biotype 1, its phylome, world population structure and adaptation to the North American continent.</title>
        <authorList>
            <person name="Giordano R."/>
            <person name="Donthu R.K."/>
            <person name="Hernandez A.G."/>
            <person name="Wright C.L."/>
            <person name="Zimin A.V."/>
        </authorList>
    </citation>
    <scope>NUCLEOTIDE SEQUENCE [LARGE SCALE GENOMIC DNA]</scope>
    <source>
        <tissue evidence="2">Whole aphids</tissue>
    </source>
</reference>
<gene>
    <name evidence="2" type="ORF">AGLY_005093</name>
</gene>
<keyword evidence="3" id="KW-1185">Reference proteome</keyword>
<organism evidence="2 3">
    <name type="scientific">Aphis glycines</name>
    <name type="common">Soybean aphid</name>
    <dbReference type="NCBI Taxonomy" id="307491"/>
    <lineage>
        <taxon>Eukaryota</taxon>
        <taxon>Metazoa</taxon>
        <taxon>Ecdysozoa</taxon>
        <taxon>Arthropoda</taxon>
        <taxon>Hexapoda</taxon>
        <taxon>Insecta</taxon>
        <taxon>Pterygota</taxon>
        <taxon>Neoptera</taxon>
        <taxon>Paraneoptera</taxon>
        <taxon>Hemiptera</taxon>
        <taxon>Sternorrhyncha</taxon>
        <taxon>Aphidomorpha</taxon>
        <taxon>Aphidoidea</taxon>
        <taxon>Aphididae</taxon>
        <taxon>Aphidini</taxon>
        <taxon>Aphis</taxon>
        <taxon>Aphis</taxon>
    </lineage>
</organism>
<dbReference type="Proteomes" id="UP000475862">
    <property type="component" value="Unassembled WGS sequence"/>
</dbReference>
<dbReference type="AlphaFoldDB" id="A0A6G0TVW9"/>
<dbReference type="EMBL" id="VYZN01000014">
    <property type="protein sequence ID" value="KAE9539841.1"/>
    <property type="molecule type" value="Genomic_DNA"/>
</dbReference>
<evidence type="ECO:0000313" key="3">
    <source>
        <dbReference type="Proteomes" id="UP000475862"/>
    </source>
</evidence>